<dbReference type="InterPro" id="IPR020472">
    <property type="entry name" value="WD40_PAC1"/>
</dbReference>
<protein>
    <submittedName>
        <fullName evidence="4">WD40 repeat-like protein</fullName>
    </submittedName>
</protein>
<dbReference type="STRING" id="1392250.A0A2I2FSN3"/>
<gene>
    <name evidence="4" type="ORF">P170DRAFT_393471</name>
</gene>
<dbReference type="VEuPathDB" id="FungiDB:P170DRAFT_393471"/>
<dbReference type="GO" id="GO:0043130">
    <property type="term" value="F:ubiquitin binding"/>
    <property type="evidence" value="ECO:0007669"/>
    <property type="project" value="TreeGrafter"/>
</dbReference>
<dbReference type="EMBL" id="MSFO01000010">
    <property type="protein sequence ID" value="PLB43621.1"/>
    <property type="molecule type" value="Genomic_DNA"/>
</dbReference>
<evidence type="ECO:0000256" key="2">
    <source>
        <dbReference type="ARBA" id="ARBA00022737"/>
    </source>
</evidence>
<dbReference type="OrthoDB" id="190105at2759"/>
<dbReference type="GO" id="GO:0005634">
    <property type="term" value="C:nucleus"/>
    <property type="evidence" value="ECO:0007669"/>
    <property type="project" value="TreeGrafter"/>
</dbReference>
<feature type="repeat" description="WD" evidence="3">
    <location>
        <begin position="91"/>
        <end position="132"/>
    </location>
</feature>
<dbReference type="GO" id="GO:0005737">
    <property type="term" value="C:cytoplasm"/>
    <property type="evidence" value="ECO:0007669"/>
    <property type="project" value="TreeGrafter"/>
</dbReference>
<dbReference type="RefSeq" id="XP_024698923.1">
    <property type="nucleotide sequence ID" value="XM_024846022.1"/>
</dbReference>
<keyword evidence="1 3" id="KW-0853">WD repeat</keyword>
<evidence type="ECO:0000256" key="3">
    <source>
        <dbReference type="PROSITE-ProRule" id="PRU00221"/>
    </source>
</evidence>
<dbReference type="SUPFAM" id="SSF50978">
    <property type="entry name" value="WD40 repeat-like"/>
    <property type="match status" value="1"/>
</dbReference>
<reference evidence="4 5" key="1">
    <citation type="submission" date="2016-12" db="EMBL/GenBank/DDBJ databases">
        <title>The genomes of Aspergillus section Nigri reveals drivers in fungal speciation.</title>
        <authorList>
            <consortium name="DOE Joint Genome Institute"/>
            <person name="Vesth T.C."/>
            <person name="Nybo J."/>
            <person name="Theobald S."/>
            <person name="Brandl J."/>
            <person name="Frisvad J.C."/>
            <person name="Nielsen K.F."/>
            <person name="Lyhne E.K."/>
            <person name="Kogle M.E."/>
            <person name="Kuo A."/>
            <person name="Riley R."/>
            <person name="Clum A."/>
            <person name="Nolan M."/>
            <person name="Lipzen A."/>
            <person name="Salamov A."/>
            <person name="Henrissat B."/>
            <person name="Wiebenga A."/>
            <person name="De Vries R.P."/>
            <person name="Grigoriev I.V."/>
            <person name="Mortensen U.H."/>
            <person name="Andersen M.R."/>
            <person name="Baker S.E."/>
        </authorList>
    </citation>
    <scope>NUCLEOTIDE SEQUENCE [LARGE SCALE GENOMIC DNA]</scope>
    <source>
        <strain evidence="4 5">IBT 23096</strain>
    </source>
</reference>
<dbReference type="InterPro" id="IPR001680">
    <property type="entry name" value="WD40_rpt"/>
</dbReference>
<feature type="repeat" description="WD" evidence="3">
    <location>
        <begin position="175"/>
        <end position="216"/>
    </location>
</feature>
<evidence type="ECO:0000256" key="1">
    <source>
        <dbReference type="ARBA" id="ARBA00022574"/>
    </source>
</evidence>
<sequence length="339" mass="36503">MSRLLSEPITSDPGSTALVTDLKISQDHIIVPLDNSEIHVYDTQGNKKHVLEGTKGAVWATAVQGNLLASGGTEADIRTWDLSTGKPGPILKGHTSTVRVLRFLNGTQTLLSASRDATIRVWDVQSGNFTEILYGHTSTIRSLEVFPLSNAFVSAGSEGFANVWSTKDYSRLHKLEGHEGAIYCVAIDPKGEMIVTGGMDETVRIWRADDGECLDVLHEPSGVVGRAQILGDSTLITADSSGFVHVWSLYTPARMISKFQAHEDPVAAFDVRGSKLVSAGGSILLSNIESGKTVATIDDTAHSVFKLGFLDENRIVALVARDSKPMIEIWDVSQAASSE</sequence>
<keyword evidence="5" id="KW-1185">Reference proteome</keyword>
<dbReference type="PROSITE" id="PS50294">
    <property type="entry name" value="WD_REPEATS_REGION"/>
    <property type="match status" value="2"/>
</dbReference>
<dbReference type="CDD" id="cd00200">
    <property type="entry name" value="WD40"/>
    <property type="match status" value="1"/>
</dbReference>
<name>A0A2I2FSN3_9EURO</name>
<dbReference type="PANTHER" id="PTHR19849:SF1">
    <property type="entry name" value="F-BOX_WD REPEAT-CONTAINING PROTEIN 7"/>
    <property type="match status" value="1"/>
</dbReference>
<dbReference type="Pfam" id="PF00400">
    <property type="entry name" value="WD40"/>
    <property type="match status" value="3"/>
</dbReference>
<keyword evidence="2" id="KW-0677">Repeat</keyword>
<accession>A0A2I2FSN3</accession>
<dbReference type="InterPro" id="IPR019775">
    <property type="entry name" value="WD40_repeat_CS"/>
</dbReference>
<organism evidence="4 5">
    <name type="scientific">Aspergillus steynii IBT 23096</name>
    <dbReference type="NCBI Taxonomy" id="1392250"/>
    <lineage>
        <taxon>Eukaryota</taxon>
        <taxon>Fungi</taxon>
        <taxon>Dikarya</taxon>
        <taxon>Ascomycota</taxon>
        <taxon>Pezizomycotina</taxon>
        <taxon>Eurotiomycetes</taxon>
        <taxon>Eurotiomycetidae</taxon>
        <taxon>Eurotiales</taxon>
        <taxon>Aspergillaceae</taxon>
        <taxon>Aspergillus</taxon>
        <taxon>Aspergillus subgen. Circumdati</taxon>
    </lineage>
</organism>
<dbReference type="Gene3D" id="2.130.10.10">
    <property type="entry name" value="YVTN repeat-like/Quinoprotein amine dehydrogenase"/>
    <property type="match status" value="2"/>
</dbReference>
<dbReference type="Proteomes" id="UP000234275">
    <property type="component" value="Unassembled WGS sequence"/>
</dbReference>
<evidence type="ECO:0000313" key="4">
    <source>
        <dbReference type="EMBL" id="PLB43621.1"/>
    </source>
</evidence>
<dbReference type="InterPro" id="IPR036322">
    <property type="entry name" value="WD40_repeat_dom_sf"/>
</dbReference>
<dbReference type="GO" id="GO:0043161">
    <property type="term" value="P:proteasome-mediated ubiquitin-dependent protein catabolic process"/>
    <property type="evidence" value="ECO:0007669"/>
    <property type="project" value="TreeGrafter"/>
</dbReference>
<proteinExistence type="predicted"/>
<dbReference type="PROSITE" id="PS50082">
    <property type="entry name" value="WD_REPEATS_2"/>
    <property type="match status" value="3"/>
</dbReference>
<dbReference type="GeneID" id="36553721"/>
<dbReference type="PROSITE" id="PS00678">
    <property type="entry name" value="WD_REPEATS_1"/>
    <property type="match status" value="1"/>
</dbReference>
<dbReference type="AlphaFoldDB" id="A0A2I2FSN3"/>
<dbReference type="GO" id="GO:0010992">
    <property type="term" value="P:ubiquitin recycling"/>
    <property type="evidence" value="ECO:0007669"/>
    <property type="project" value="TreeGrafter"/>
</dbReference>
<dbReference type="SMART" id="SM00320">
    <property type="entry name" value="WD40"/>
    <property type="match status" value="7"/>
</dbReference>
<evidence type="ECO:0000313" key="5">
    <source>
        <dbReference type="Proteomes" id="UP000234275"/>
    </source>
</evidence>
<comment type="caution">
    <text evidence="4">The sequence shown here is derived from an EMBL/GenBank/DDBJ whole genome shotgun (WGS) entry which is preliminary data.</text>
</comment>
<dbReference type="InterPro" id="IPR015943">
    <property type="entry name" value="WD40/YVTN_repeat-like_dom_sf"/>
</dbReference>
<feature type="repeat" description="WD" evidence="3">
    <location>
        <begin position="133"/>
        <end position="174"/>
    </location>
</feature>
<dbReference type="PRINTS" id="PR00320">
    <property type="entry name" value="GPROTEINBRPT"/>
</dbReference>
<dbReference type="PANTHER" id="PTHR19849">
    <property type="entry name" value="PHOSPHOLIPASE A-2-ACTIVATING PROTEIN"/>
    <property type="match status" value="1"/>
</dbReference>